<sequence>MKKELWLISKHGNDVGDNAFALFKYVREKHPEIRSVYVADKEQYKAYKTAKEVGPIVQYRSFMHKILYFLADKIVTSHVGDSEPWEYENILELRRRFPGWSVRQKTIHLQHGVIDKNVAHIYDISKRPVDLFICSTLAEKDYIMETLHYPSERLACTGLARFDALMDAECEKKILVIPRYRRDVMVQLRENKQKLKYHFMKSRYYKNYQTLISNQTLVRKLEESGWQLIFYPHYEVQPLISCFHAESKNVTVADMEREELDQLLKECALLITDYSSVAFDFAYMRRPVIYYQFDKEEFDCEYGGSYFDHERDGFGPVVEREDDVVRCIESFIDGRFDRDHQYYDRCVNTFLYHDDQNCKRIFEAIEEV</sequence>
<keyword evidence="2" id="KW-1185">Reference proteome</keyword>
<dbReference type="GO" id="GO:0047355">
    <property type="term" value="F:CDP-glycerol glycerophosphotransferase activity"/>
    <property type="evidence" value="ECO:0007669"/>
    <property type="project" value="InterPro"/>
</dbReference>
<comment type="caution">
    <text evidence="1">The sequence shown here is derived from an EMBL/GenBank/DDBJ whole genome shotgun (WGS) entry which is preliminary data.</text>
</comment>
<name>A0A3R8JSJ9_9FIRM</name>
<evidence type="ECO:0000313" key="1">
    <source>
        <dbReference type="EMBL" id="RRK34650.1"/>
    </source>
</evidence>
<organism evidence="1 2">
    <name type="scientific">Schaedlerella arabinosiphila</name>
    <dbReference type="NCBI Taxonomy" id="2044587"/>
    <lineage>
        <taxon>Bacteria</taxon>
        <taxon>Bacillati</taxon>
        <taxon>Bacillota</taxon>
        <taxon>Clostridia</taxon>
        <taxon>Lachnospirales</taxon>
        <taxon>Lachnospiraceae</taxon>
        <taxon>Schaedlerella</taxon>
    </lineage>
</organism>
<protein>
    <submittedName>
        <fullName evidence="1">Uncharacterized protein</fullName>
    </submittedName>
</protein>
<dbReference type="Gene3D" id="3.40.50.12580">
    <property type="match status" value="1"/>
</dbReference>
<evidence type="ECO:0000313" key="2">
    <source>
        <dbReference type="Proteomes" id="UP000274920"/>
    </source>
</evidence>
<dbReference type="InterPro" id="IPR051612">
    <property type="entry name" value="Teichoic_Acid_Biosynth"/>
</dbReference>
<dbReference type="EMBL" id="RHJS01000002">
    <property type="protein sequence ID" value="RRK34650.1"/>
    <property type="molecule type" value="Genomic_DNA"/>
</dbReference>
<accession>A0A3R8JSJ9</accession>
<dbReference type="InterPro" id="IPR007554">
    <property type="entry name" value="Glycerophosphate_synth"/>
</dbReference>
<dbReference type="PANTHER" id="PTHR37316:SF3">
    <property type="entry name" value="TEICHOIC ACID GLYCEROL-PHOSPHATE TRANSFERASE"/>
    <property type="match status" value="1"/>
</dbReference>
<dbReference type="PANTHER" id="PTHR37316">
    <property type="entry name" value="TEICHOIC ACID GLYCEROL-PHOSPHATE PRIMASE"/>
    <property type="match status" value="1"/>
</dbReference>
<dbReference type="Proteomes" id="UP000274920">
    <property type="component" value="Unassembled WGS sequence"/>
</dbReference>
<proteinExistence type="predicted"/>
<reference evidence="1" key="1">
    <citation type="submission" date="2018-10" db="EMBL/GenBank/DDBJ databases">
        <title>Schaedlerella arabinophila gen. nov. sp. nov., isolated from the mouse intestinal tract and comparative analysis with the genome of the closely related altered Schaedler flora strain ASF502.</title>
        <authorList>
            <person name="Miyake S."/>
            <person name="Soh M."/>
            <person name="Seedorf H."/>
        </authorList>
    </citation>
    <scope>NUCLEOTIDE SEQUENCE [LARGE SCALE GENOMIC DNA]</scope>
    <source>
        <strain evidence="1">DSM 106076</strain>
    </source>
</reference>
<dbReference type="SUPFAM" id="SSF53756">
    <property type="entry name" value="UDP-Glycosyltransferase/glycogen phosphorylase"/>
    <property type="match status" value="1"/>
</dbReference>
<dbReference type="RefSeq" id="WP_125129741.1">
    <property type="nucleotide sequence ID" value="NZ_RHJS01000002.1"/>
</dbReference>
<dbReference type="InterPro" id="IPR043148">
    <property type="entry name" value="TagF_C"/>
</dbReference>
<dbReference type="Pfam" id="PF04464">
    <property type="entry name" value="Glyphos_transf"/>
    <property type="match status" value="1"/>
</dbReference>
<dbReference type="GO" id="GO:0016020">
    <property type="term" value="C:membrane"/>
    <property type="evidence" value="ECO:0007669"/>
    <property type="project" value="InterPro"/>
</dbReference>
<dbReference type="AlphaFoldDB" id="A0A3R8JSJ9"/>
<gene>
    <name evidence="1" type="ORF">EBB54_27410</name>
</gene>